<comment type="similarity">
    <text evidence="2 7">Belongs to the CDC50/LEM3 family.</text>
</comment>
<dbReference type="PANTHER" id="PTHR10926:SF1">
    <property type="entry name" value="CELL CYCLE CONTROL PROTEIN 50C"/>
    <property type="match status" value="1"/>
</dbReference>
<accession>A0AAV7NLI1</accession>
<evidence type="ECO:0000313" key="11">
    <source>
        <dbReference type="Proteomes" id="UP001066276"/>
    </source>
</evidence>
<dbReference type="PANTHER" id="PTHR10926">
    <property type="entry name" value="CELL CYCLE CONTROL PROTEIN 50"/>
    <property type="match status" value="1"/>
</dbReference>
<dbReference type="GO" id="GO:0045332">
    <property type="term" value="P:phospholipid translocation"/>
    <property type="evidence" value="ECO:0007669"/>
    <property type="project" value="TreeGrafter"/>
</dbReference>
<dbReference type="AlphaFoldDB" id="A0AAV7NLI1"/>
<keyword evidence="4 9" id="KW-1133">Transmembrane helix</keyword>
<dbReference type="PIRSF" id="PIRSF015840">
    <property type="entry name" value="DUF284_TM_euk"/>
    <property type="match status" value="1"/>
</dbReference>
<feature type="transmembrane region" description="Helical" evidence="9">
    <location>
        <begin position="42"/>
        <end position="62"/>
    </location>
</feature>
<evidence type="ECO:0000256" key="4">
    <source>
        <dbReference type="ARBA" id="ARBA00022989"/>
    </source>
</evidence>
<keyword evidence="6" id="KW-0325">Glycoprotein</keyword>
<evidence type="ECO:0000256" key="7">
    <source>
        <dbReference type="PIRNR" id="PIRNR015840"/>
    </source>
</evidence>
<evidence type="ECO:0000256" key="9">
    <source>
        <dbReference type="SAM" id="Phobius"/>
    </source>
</evidence>
<keyword evidence="3 9" id="KW-0812">Transmembrane</keyword>
<feature type="compositionally biased region" description="Basic and acidic residues" evidence="8">
    <location>
        <begin position="1"/>
        <end position="19"/>
    </location>
</feature>
<dbReference type="Pfam" id="PF03381">
    <property type="entry name" value="CDC50"/>
    <property type="match status" value="1"/>
</dbReference>
<gene>
    <name evidence="10" type="ORF">NDU88_005115</name>
</gene>
<comment type="caution">
    <text evidence="10">The sequence shown here is derived from an EMBL/GenBank/DDBJ whole genome shotgun (WGS) entry which is preliminary data.</text>
</comment>
<proteinExistence type="inferred from homology"/>
<evidence type="ECO:0000256" key="5">
    <source>
        <dbReference type="ARBA" id="ARBA00023136"/>
    </source>
</evidence>
<evidence type="ECO:0000256" key="3">
    <source>
        <dbReference type="ARBA" id="ARBA00022692"/>
    </source>
</evidence>
<evidence type="ECO:0000256" key="6">
    <source>
        <dbReference type="ARBA" id="ARBA00023180"/>
    </source>
</evidence>
<feature type="region of interest" description="Disordered" evidence="8">
    <location>
        <begin position="1"/>
        <end position="22"/>
    </location>
</feature>
<dbReference type="GO" id="GO:0005794">
    <property type="term" value="C:Golgi apparatus"/>
    <property type="evidence" value="ECO:0007669"/>
    <property type="project" value="TreeGrafter"/>
</dbReference>
<protein>
    <recommendedName>
        <fullName evidence="7">Cell cycle control protein</fullName>
    </recommendedName>
</protein>
<organism evidence="10 11">
    <name type="scientific">Pleurodeles waltl</name>
    <name type="common">Iberian ribbed newt</name>
    <dbReference type="NCBI Taxonomy" id="8319"/>
    <lineage>
        <taxon>Eukaryota</taxon>
        <taxon>Metazoa</taxon>
        <taxon>Chordata</taxon>
        <taxon>Craniata</taxon>
        <taxon>Vertebrata</taxon>
        <taxon>Euteleostomi</taxon>
        <taxon>Amphibia</taxon>
        <taxon>Batrachia</taxon>
        <taxon>Caudata</taxon>
        <taxon>Salamandroidea</taxon>
        <taxon>Salamandridae</taxon>
        <taxon>Pleurodelinae</taxon>
        <taxon>Pleurodeles</taxon>
    </lineage>
</organism>
<dbReference type="InterPro" id="IPR005045">
    <property type="entry name" value="CDC50/LEM3_fam"/>
</dbReference>
<feature type="transmembrane region" description="Helical" evidence="9">
    <location>
        <begin position="322"/>
        <end position="345"/>
    </location>
</feature>
<dbReference type="GO" id="GO:0005783">
    <property type="term" value="C:endoplasmic reticulum"/>
    <property type="evidence" value="ECO:0007669"/>
    <property type="project" value="TreeGrafter"/>
</dbReference>
<name>A0AAV7NLI1_PLEWA</name>
<evidence type="ECO:0000313" key="10">
    <source>
        <dbReference type="EMBL" id="KAJ1116910.1"/>
    </source>
</evidence>
<comment type="subcellular location">
    <subcellularLocation>
        <location evidence="1">Membrane</location>
    </subcellularLocation>
</comment>
<dbReference type="Proteomes" id="UP001066276">
    <property type="component" value="Chromosome 8"/>
</dbReference>
<evidence type="ECO:0000256" key="2">
    <source>
        <dbReference type="ARBA" id="ARBA00009457"/>
    </source>
</evidence>
<dbReference type="GO" id="GO:0005886">
    <property type="term" value="C:plasma membrane"/>
    <property type="evidence" value="ECO:0007669"/>
    <property type="project" value="TreeGrafter"/>
</dbReference>
<keyword evidence="5 7" id="KW-0472">Membrane</keyword>
<keyword evidence="11" id="KW-1185">Reference proteome</keyword>
<evidence type="ECO:0000256" key="1">
    <source>
        <dbReference type="ARBA" id="ARBA00004370"/>
    </source>
</evidence>
<reference evidence="10" key="1">
    <citation type="journal article" date="2022" name="bioRxiv">
        <title>Sequencing and chromosome-scale assembly of the giantPleurodeles waltlgenome.</title>
        <authorList>
            <person name="Brown T."/>
            <person name="Elewa A."/>
            <person name="Iarovenko S."/>
            <person name="Subramanian E."/>
            <person name="Araus A.J."/>
            <person name="Petzold A."/>
            <person name="Susuki M."/>
            <person name="Suzuki K.-i.T."/>
            <person name="Hayashi T."/>
            <person name="Toyoda A."/>
            <person name="Oliveira C."/>
            <person name="Osipova E."/>
            <person name="Leigh N.D."/>
            <person name="Simon A."/>
            <person name="Yun M.H."/>
        </authorList>
    </citation>
    <scope>NUCLEOTIDE SEQUENCE</scope>
    <source>
        <strain evidence="10">20211129_DDA</strain>
        <tissue evidence="10">Liver</tissue>
    </source>
</reference>
<evidence type="ECO:0000256" key="8">
    <source>
        <dbReference type="SAM" id="MobiDB-lite"/>
    </source>
</evidence>
<sequence length="358" mass="40305">MKKTKGKDSSVAESPRSKCPDNSAFYQQRIPAWTPALTPEPVLSIFFGIGLFCLAVGVAWIVSVGNVKEIKINYSDVCSHCSKLRENSSNYAVECKCVVNFTLQEAIQGDVFMYYGLRNFFQNHRRYGISRYDAQLLGHNVYNKENNSTFNQKCEPFARYPDGTPMAPCGAIANSMFNDSILLYYHPEGSATVKVPLARTGNSWWSDKNVKFENPKPSDNLEEAFKGTRHPPYWQKAVYSLDPADPQNNGFKNDDLIIWMRLAAFPSFRKLYRRVSRTGVFADGLPPGNYSYSIAYDFAISRFRGQKHVILSTMSWGGGSNLFLGIAYAATGGVTVLTAFVMLAIHLKIKKKQTYFQQ</sequence>
<dbReference type="EMBL" id="JANPWB010000012">
    <property type="protein sequence ID" value="KAJ1116910.1"/>
    <property type="molecule type" value="Genomic_DNA"/>
</dbReference>